<evidence type="ECO:0000256" key="2">
    <source>
        <dbReference type="ARBA" id="ARBA00009008"/>
    </source>
</evidence>
<evidence type="ECO:0000256" key="7">
    <source>
        <dbReference type="SAM" id="MobiDB-lite"/>
    </source>
</evidence>
<evidence type="ECO:0000256" key="5">
    <source>
        <dbReference type="ARBA" id="ARBA00023054"/>
    </source>
</evidence>
<gene>
    <name evidence="8" type="ORF">DW070_01815</name>
    <name evidence="9" type="ORF">DW747_06545</name>
</gene>
<keyword evidence="3" id="KW-0963">Cytoplasm</keyword>
<protein>
    <submittedName>
        <fullName evidence="9">DivIVA domain-containing protein</fullName>
    </submittedName>
</protein>
<name>A0A3E2XNK3_9FIRM</name>
<organism evidence="9 11">
    <name type="scientific">Coprococcus catus</name>
    <dbReference type="NCBI Taxonomy" id="116085"/>
    <lineage>
        <taxon>Bacteria</taxon>
        <taxon>Bacillati</taxon>
        <taxon>Bacillota</taxon>
        <taxon>Clostridia</taxon>
        <taxon>Lachnospirales</taxon>
        <taxon>Lachnospiraceae</taxon>
        <taxon>Coprococcus</taxon>
    </lineage>
</organism>
<feature type="compositionally biased region" description="Acidic residues" evidence="7">
    <location>
        <begin position="211"/>
        <end position="222"/>
    </location>
</feature>
<dbReference type="Proteomes" id="UP000260773">
    <property type="component" value="Unassembled WGS sequence"/>
</dbReference>
<dbReference type="OrthoDB" id="9815492at2"/>
<dbReference type="Pfam" id="PF05103">
    <property type="entry name" value="DivIVA"/>
    <property type="match status" value="1"/>
</dbReference>
<proteinExistence type="inferred from homology"/>
<evidence type="ECO:0000313" key="8">
    <source>
        <dbReference type="EMBL" id="RGB81929.1"/>
    </source>
</evidence>
<dbReference type="Gene3D" id="6.10.250.660">
    <property type="match status" value="1"/>
</dbReference>
<evidence type="ECO:0000313" key="9">
    <source>
        <dbReference type="EMBL" id="RGC48920.1"/>
    </source>
</evidence>
<dbReference type="InterPro" id="IPR019933">
    <property type="entry name" value="DivIVA_domain"/>
</dbReference>
<accession>A0A3E2XNK3</accession>
<evidence type="ECO:0000256" key="3">
    <source>
        <dbReference type="ARBA" id="ARBA00022490"/>
    </source>
</evidence>
<keyword evidence="5" id="KW-0175">Coiled coil</keyword>
<evidence type="ECO:0000256" key="6">
    <source>
        <dbReference type="ARBA" id="ARBA00023306"/>
    </source>
</evidence>
<evidence type="ECO:0000313" key="10">
    <source>
        <dbReference type="Proteomes" id="UP000260773"/>
    </source>
</evidence>
<dbReference type="AlphaFoldDB" id="A0A3E2XNK3"/>
<evidence type="ECO:0000256" key="4">
    <source>
        <dbReference type="ARBA" id="ARBA00022618"/>
    </source>
</evidence>
<feature type="compositionally biased region" description="Acidic residues" evidence="7">
    <location>
        <begin position="180"/>
        <end position="200"/>
    </location>
</feature>
<reference evidence="10 11" key="1">
    <citation type="submission" date="2018-08" db="EMBL/GenBank/DDBJ databases">
        <title>A genome reference for cultivated species of the human gut microbiota.</title>
        <authorList>
            <person name="Zou Y."/>
            <person name="Xue W."/>
            <person name="Luo G."/>
        </authorList>
    </citation>
    <scope>NUCLEOTIDE SEQUENCE [LARGE SCALE GENOMIC DNA]</scope>
    <source>
        <strain evidence="8 10">AF45-17</strain>
        <strain evidence="9 11">AM28-39</strain>
    </source>
</reference>
<dbReference type="RefSeq" id="WP_015514130.1">
    <property type="nucleotide sequence ID" value="NZ_JAJCNA010000003.1"/>
</dbReference>
<dbReference type="EMBL" id="QVEP01000003">
    <property type="protein sequence ID" value="RGB81929.1"/>
    <property type="molecule type" value="Genomic_DNA"/>
</dbReference>
<keyword evidence="4" id="KW-0132">Cell division</keyword>
<comment type="caution">
    <text evidence="9">The sequence shown here is derived from an EMBL/GenBank/DDBJ whole genome shotgun (WGS) entry which is preliminary data.</text>
</comment>
<dbReference type="Proteomes" id="UP000261231">
    <property type="component" value="Unassembled WGS sequence"/>
</dbReference>
<dbReference type="InterPro" id="IPR007793">
    <property type="entry name" value="DivIVA_fam"/>
</dbReference>
<keyword evidence="6" id="KW-0131">Cell cycle</keyword>
<dbReference type="NCBIfam" id="TIGR03544">
    <property type="entry name" value="DivI1A_domain"/>
    <property type="match status" value="1"/>
</dbReference>
<dbReference type="GO" id="GO:0005737">
    <property type="term" value="C:cytoplasm"/>
    <property type="evidence" value="ECO:0007669"/>
    <property type="project" value="UniProtKB-SubCell"/>
</dbReference>
<dbReference type="GO" id="GO:0051301">
    <property type="term" value="P:cell division"/>
    <property type="evidence" value="ECO:0007669"/>
    <property type="project" value="UniProtKB-KW"/>
</dbReference>
<dbReference type="EMBL" id="QVFD01000004">
    <property type="protein sequence ID" value="RGC48920.1"/>
    <property type="molecule type" value="Genomic_DNA"/>
</dbReference>
<sequence length="222" mass="24787">MLTPIEIQGKTFKNSGMGYSKADVDSFFSSVSADFEALYKENLSLKEKINNLDASLSHYKEIEKSLQKALVLAETTAEETIVGAKKNATVIEQEAVLKAQSIVADAKVELEQLHVKTTDLLQQYDRYRTQYKALASAQLDLLNSEAFDIDVATMKAISGLEESAAEHTDQLQAEPVYAVEETESEETAVEQEEDFDETLSTDDAMIKDFSEMFDSEKDEENQ</sequence>
<evidence type="ECO:0000313" key="11">
    <source>
        <dbReference type="Proteomes" id="UP000261231"/>
    </source>
</evidence>
<evidence type="ECO:0000256" key="1">
    <source>
        <dbReference type="ARBA" id="ARBA00004496"/>
    </source>
</evidence>
<keyword evidence="11" id="KW-1185">Reference proteome</keyword>
<dbReference type="PANTHER" id="PTHR35794">
    <property type="entry name" value="CELL DIVISION PROTEIN DIVIVA"/>
    <property type="match status" value="1"/>
</dbReference>
<dbReference type="PANTHER" id="PTHR35794:SF2">
    <property type="entry name" value="CELL DIVISION PROTEIN DIVIVA"/>
    <property type="match status" value="1"/>
</dbReference>
<feature type="region of interest" description="Disordered" evidence="7">
    <location>
        <begin position="178"/>
        <end position="222"/>
    </location>
</feature>
<comment type="similarity">
    <text evidence="2">Belongs to the DivIVA family.</text>
</comment>
<comment type="subcellular location">
    <subcellularLocation>
        <location evidence="1">Cytoplasm</location>
    </subcellularLocation>
</comment>